<gene>
    <name evidence="3" type="ORF">C4D60_Mb01t08300</name>
</gene>
<sequence>MRTILFLMLRILRFLILLGYGKSNPSQGMSSWRQVTTRGMNIVKGVADLIRRSSSSQTSEGGTSEWKDKNDFNASVFSSPAALGQGEARPERLTNLPGGALQTGAAWALARAQALGASGERLGKPRRPNQDFRSGSVLVRLLVGSIEPTKPI</sequence>
<reference evidence="3 4" key="1">
    <citation type="journal article" date="2019" name="Nat. Plants">
        <title>Genome sequencing of Musa balbisiana reveals subgenome evolution and function divergence in polyploid bananas.</title>
        <authorList>
            <person name="Yao X."/>
        </authorList>
    </citation>
    <scope>NUCLEOTIDE SEQUENCE [LARGE SCALE GENOMIC DNA]</scope>
    <source>
        <strain evidence="4">cv. DH-PKW</strain>
        <tissue evidence="3">Leaves</tissue>
    </source>
</reference>
<keyword evidence="2" id="KW-0732">Signal</keyword>
<keyword evidence="4" id="KW-1185">Reference proteome</keyword>
<protein>
    <submittedName>
        <fullName evidence="3">Uncharacterized protein</fullName>
    </submittedName>
</protein>
<feature type="region of interest" description="Disordered" evidence="1">
    <location>
        <begin position="52"/>
        <end position="71"/>
    </location>
</feature>
<proteinExistence type="predicted"/>
<feature type="signal peptide" evidence="2">
    <location>
        <begin position="1"/>
        <end position="23"/>
    </location>
</feature>
<dbReference type="EMBL" id="PYDT01000004">
    <property type="protein sequence ID" value="THU62738.1"/>
    <property type="molecule type" value="Genomic_DNA"/>
</dbReference>
<evidence type="ECO:0000313" key="3">
    <source>
        <dbReference type="EMBL" id="THU62738.1"/>
    </source>
</evidence>
<feature type="compositionally biased region" description="Low complexity" evidence="1">
    <location>
        <begin position="52"/>
        <end position="64"/>
    </location>
</feature>
<feature type="chain" id="PRO_5020700640" evidence="2">
    <location>
        <begin position="24"/>
        <end position="152"/>
    </location>
</feature>
<evidence type="ECO:0000256" key="1">
    <source>
        <dbReference type="SAM" id="MobiDB-lite"/>
    </source>
</evidence>
<name>A0A4S8JKR5_MUSBA</name>
<evidence type="ECO:0000256" key="2">
    <source>
        <dbReference type="SAM" id="SignalP"/>
    </source>
</evidence>
<dbReference type="Proteomes" id="UP000317650">
    <property type="component" value="Chromosome 1"/>
</dbReference>
<evidence type="ECO:0000313" key="4">
    <source>
        <dbReference type="Proteomes" id="UP000317650"/>
    </source>
</evidence>
<accession>A0A4S8JKR5</accession>
<comment type="caution">
    <text evidence="3">The sequence shown here is derived from an EMBL/GenBank/DDBJ whole genome shotgun (WGS) entry which is preliminary data.</text>
</comment>
<organism evidence="3 4">
    <name type="scientific">Musa balbisiana</name>
    <name type="common">Banana</name>
    <dbReference type="NCBI Taxonomy" id="52838"/>
    <lineage>
        <taxon>Eukaryota</taxon>
        <taxon>Viridiplantae</taxon>
        <taxon>Streptophyta</taxon>
        <taxon>Embryophyta</taxon>
        <taxon>Tracheophyta</taxon>
        <taxon>Spermatophyta</taxon>
        <taxon>Magnoliopsida</taxon>
        <taxon>Liliopsida</taxon>
        <taxon>Zingiberales</taxon>
        <taxon>Musaceae</taxon>
        <taxon>Musa</taxon>
    </lineage>
</organism>
<dbReference type="AlphaFoldDB" id="A0A4S8JKR5"/>